<keyword evidence="4" id="KW-0560">Oxidoreductase</keyword>
<dbReference type="GO" id="GO:0006805">
    <property type="term" value="P:xenobiotic metabolic process"/>
    <property type="evidence" value="ECO:0007669"/>
    <property type="project" value="TreeGrafter"/>
</dbReference>
<evidence type="ECO:0000256" key="1">
    <source>
        <dbReference type="ARBA" id="ARBA00010617"/>
    </source>
</evidence>
<evidence type="ECO:0000313" key="6">
    <source>
        <dbReference type="Proteomes" id="UP000708208"/>
    </source>
</evidence>
<sequence>ILKSEIKQESTHWLRKPKNYPQGPPSLPFVGALPMLALAGDFGMVSKLIQYGDKFGKIFSLDLGSLRCVVINSSALIKEAFGNAATSGRPRLKTFKALTGGNFRGIALQDGPGWKEHRERFSHDDPKLLRLVSIISKATSARRHFMDVYFEELDNRKSDLRSSFSGKIGEENLTSALVDLFFAGSDTSSTTLSWTCLYLALHPKTQKKVKTEIDEVMGTNLPSLDHRKRMPYTEAVILESLRCSSVTQIGIARRVLEDFEVGGYVIPKDTLVFSNIYAAHHDPDVWDDPHRFKPERFLSSDEKHVVKHNAFVAFSYGKRSCPGETLAKDQVFIFLTSILQRFVVALDPLEKVPTMNAKFSTTRSPVPHRLILEDCRI</sequence>
<evidence type="ECO:0000256" key="3">
    <source>
        <dbReference type="ARBA" id="ARBA00023004"/>
    </source>
</evidence>
<comment type="similarity">
    <text evidence="1 4">Belongs to the cytochrome P450 family.</text>
</comment>
<dbReference type="EMBL" id="CAJVCH010548145">
    <property type="protein sequence ID" value="CAG7828593.1"/>
    <property type="molecule type" value="Genomic_DNA"/>
</dbReference>
<organism evidence="5 6">
    <name type="scientific">Allacma fusca</name>
    <dbReference type="NCBI Taxonomy" id="39272"/>
    <lineage>
        <taxon>Eukaryota</taxon>
        <taxon>Metazoa</taxon>
        <taxon>Ecdysozoa</taxon>
        <taxon>Arthropoda</taxon>
        <taxon>Hexapoda</taxon>
        <taxon>Collembola</taxon>
        <taxon>Symphypleona</taxon>
        <taxon>Sminthuridae</taxon>
        <taxon>Allacma</taxon>
    </lineage>
</organism>
<comment type="caution">
    <text evidence="5">The sequence shown here is derived from an EMBL/GenBank/DDBJ whole genome shotgun (WGS) entry which is preliminary data.</text>
</comment>
<proteinExistence type="inferred from homology"/>
<evidence type="ECO:0000256" key="2">
    <source>
        <dbReference type="ARBA" id="ARBA00022723"/>
    </source>
</evidence>
<dbReference type="AlphaFoldDB" id="A0A8J2L9B2"/>
<name>A0A8J2L9B2_9HEXA</name>
<dbReference type="GO" id="GO:0020037">
    <property type="term" value="F:heme binding"/>
    <property type="evidence" value="ECO:0007669"/>
    <property type="project" value="InterPro"/>
</dbReference>
<evidence type="ECO:0000256" key="4">
    <source>
        <dbReference type="RuleBase" id="RU000461"/>
    </source>
</evidence>
<dbReference type="GO" id="GO:0005506">
    <property type="term" value="F:iron ion binding"/>
    <property type="evidence" value="ECO:0007669"/>
    <property type="project" value="InterPro"/>
</dbReference>
<dbReference type="OrthoDB" id="1055148at2759"/>
<keyword evidence="3 4" id="KW-0408">Iron</keyword>
<dbReference type="PANTHER" id="PTHR24300">
    <property type="entry name" value="CYTOCHROME P450 508A4-RELATED"/>
    <property type="match status" value="1"/>
</dbReference>
<feature type="non-terminal residue" evidence="5">
    <location>
        <position position="1"/>
    </location>
</feature>
<accession>A0A8J2L9B2</accession>
<dbReference type="InterPro" id="IPR050182">
    <property type="entry name" value="Cytochrome_P450_fam2"/>
</dbReference>
<dbReference type="Pfam" id="PF00067">
    <property type="entry name" value="p450"/>
    <property type="match status" value="2"/>
</dbReference>
<evidence type="ECO:0000313" key="5">
    <source>
        <dbReference type="EMBL" id="CAG7828593.1"/>
    </source>
</evidence>
<dbReference type="PROSITE" id="PS00086">
    <property type="entry name" value="CYTOCHROME_P450"/>
    <property type="match status" value="1"/>
</dbReference>
<dbReference type="GO" id="GO:0016712">
    <property type="term" value="F:oxidoreductase activity, acting on paired donors, with incorporation or reduction of molecular oxygen, reduced flavin or flavoprotein as one donor, and incorporation of one atom of oxygen"/>
    <property type="evidence" value="ECO:0007669"/>
    <property type="project" value="TreeGrafter"/>
</dbReference>
<reference evidence="5" key="1">
    <citation type="submission" date="2021-06" db="EMBL/GenBank/DDBJ databases">
        <authorList>
            <person name="Hodson N. C."/>
            <person name="Mongue J. A."/>
            <person name="Jaron S. K."/>
        </authorList>
    </citation>
    <scope>NUCLEOTIDE SEQUENCE</scope>
</reference>
<gene>
    <name evidence="5" type="ORF">AFUS01_LOCUS38511</name>
</gene>
<keyword evidence="6" id="KW-1185">Reference proteome</keyword>
<dbReference type="GO" id="GO:0008395">
    <property type="term" value="F:steroid hydroxylase activity"/>
    <property type="evidence" value="ECO:0007669"/>
    <property type="project" value="TreeGrafter"/>
</dbReference>
<protein>
    <submittedName>
        <fullName evidence="5">Uncharacterized protein</fullName>
    </submittedName>
</protein>
<keyword evidence="4" id="KW-0503">Monooxygenase</keyword>
<dbReference type="GO" id="GO:0006082">
    <property type="term" value="P:organic acid metabolic process"/>
    <property type="evidence" value="ECO:0007669"/>
    <property type="project" value="TreeGrafter"/>
</dbReference>
<dbReference type="GO" id="GO:0005737">
    <property type="term" value="C:cytoplasm"/>
    <property type="evidence" value="ECO:0007669"/>
    <property type="project" value="TreeGrafter"/>
</dbReference>
<keyword evidence="4" id="KW-0349">Heme</keyword>
<dbReference type="InterPro" id="IPR017972">
    <property type="entry name" value="Cyt_P450_CS"/>
</dbReference>
<dbReference type="PANTHER" id="PTHR24300:SF403">
    <property type="entry name" value="CYTOCHROME P450 306A1"/>
    <property type="match status" value="1"/>
</dbReference>
<dbReference type="InterPro" id="IPR001128">
    <property type="entry name" value="Cyt_P450"/>
</dbReference>
<dbReference type="Proteomes" id="UP000708208">
    <property type="component" value="Unassembled WGS sequence"/>
</dbReference>
<keyword evidence="2 4" id="KW-0479">Metal-binding</keyword>